<feature type="region of interest" description="Disordered" evidence="4">
    <location>
        <begin position="1"/>
        <end position="64"/>
    </location>
</feature>
<evidence type="ECO:0000256" key="4">
    <source>
        <dbReference type="SAM" id="MobiDB-lite"/>
    </source>
</evidence>
<feature type="compositionally biased region" description="Polar residues" evidence="4">
    <location>
        <begin position="356"/>
        <end position="369"/>
    </location>
</feature>
<evidence type="ECO:0000256" key="2">
    <source>
        <dbReference type="ARBA" id="ARBA00023242"/>
    </source>
</evidence>
<accession>A0AA40C1N4</accession>
<evidence type="ECO:0000313" key="7">
    <source>
        <dbReference type="Proteomes" id="UP001174934"/>
    </source>
</evidence>
<keyword evidence="3" id="KW-0175">Coiled coil</keyword>
<feature type="region of interest" description="Disordered" evidence="4">
    <location>
        <begin position="156"/>
        <end position="249"/>
    </location>
</feature>
<sequence>MSIDQMDPTKEESDDSMDSSPEGDAPPNNAQQESQQPKRKGGRKPIYATSEERKQRNRQAQAAFRERRTEYIKQLEEAIHTHEQNLSNLQAAHRHAADECLMLRYKNSLLERILLEKGIDVQAELRAKTGSPNLGPTHMPHNLVHPPPIQRALLHRHHSRRSNSSVAPKLEPGVTMSPLPAPIHSHSSAPSPKNRPTPSSHSASPTATSYSSQHSASLTGSDQMGAPIRPAMPPTTSMKAPPPPQVSGMAGMASMAAQRQMQMAALHHGAGHMRGGVGPNAPPFYPTPSFQNHIEQLGKLPQQEYDAADMMDDPSDPPDTPNGPGPYPGASYPSPTPTGPPGGHHMGGQSPMDGPPSNNQHPSYPSMTQLLDPGFEFDPFGLSASMAFPTQFSFDTSNMR</sequence>
<feature type="compositionally biased region" description="Pro residues" evidence="4">
    <location>
        <begin position="317"/>
        <end position="327"/>
    </location>
</feature>
<comment type="caution">
    <text evidence="6">The sequence shown here is derived from an EMBL/GenBank/DDBJ whole genome shotgun (WGS) entry which is preliminary data.</text>
</comment>
<dbReference type="CDD" id="cd14688">
    <property type="entry name" value="bZIP_YAP"/>
    <property type="match status" value="1"/>
</dbReference>
<organism evidence="6 7">
    <name type="scientific">Bombardia bombarda</name>
    <dbReference type="NCBI Taxonomy" id="252184"/>
    <lineage>
        <taxon>Eukaryota</taxon>
        <taxon>Fungi</taxon>
        <taxon>Dikarya</taxon>
        <taxon>Ascomycota</taxon>
        <taxon>Pezizomycotina</taxon>
        <taxon>Sordariomycetes</taxon>
        <taxon>Sordariomycetidae</taxon>
        <taxon>Sordariales</taxon>
        <taxon>Lasiosphaeriaceae</taxon>
        <taxon>Bombardia</taxon>
    </lineage>
</organism>
<feature type="region of interest" description="Disordered" evidence="4">
    <location>
        <begin position="307"/>
        <end position="372"/>
    </location>
</feature>
<dbReference type="SMART" id="SM00338">
    <property type="entry name" value="BRLZ"/>
    <property type="match status" value="1"/>
</dbReference>
<name>A0AA40C1N4_9PEZI</name>
<feature type="compositionally biased region" description="Acidic residues" evidence="4">
    <location>
        <begin position="307"/>
        <end position="316"/>
    </location>
</feature>
<keyword evidence="7" id="KW-1185">Reference proteome</keyword>
<proteinExistence type="predicted"/>
<dbReference type="PANTHER" id="PTHR40621:SF9">
    <property type="entry name" value="MEAB PROTEIN"/>
    <property type="match status" value="1"/>
</dbReference>
<dbReference type="InterPro" id="IPR050936">
    <property type="entry name" value="AP-1-like"/>
</dbReference>
<evidence type="ECO:0000259" key="5">
    <source>
        <dbReference type="PROSITE" id="PS00036"/>
    </source>
</evidence>
<comment type="subcellular location">
    <subcellularLocation>
        <location evidence="1">Nucleus</location>
    </subcellularLocation>
</comment>
<dbReference type="InterPro" id="IPR004827">
    <property type="entry name" value="bZIP"/>
</dbReference>
<dbReference type="InterPro" id="IPR046347">
    <property type="entry name" value="bZIP_sf"/>
</dbReference>
<dbReference type="EMBL" id="JAULSR010000004">
    <property type="protein sequence ID" value="KAK0621484.1"/>
    <property type="molecule type" value="Genomic_DNA"/>
</dbReference>
<feature type="compositionally biased region" description="Low complexity" evidence="4">
    <location>
        <begin position="182"/>
        <end position="212"/>
    </location>
</feature>
<dbReference type="GO" id="GO:0090575">
    <property type="term" value="C:RNA polymerase II transcription regulator complex"/>
    <property type="evidence" value="ECO:0007669"/>
    <property type="project" value="TreeGrafter"/>
</dbReference>
<evidence type="ECO:0000256" key="3">
    <source>
        <dbReference type="SAM" id="Coils"/>
    </source>
</evidence>
<protein>
    <recommendedName>
        <fullName evidence="5">BZIP domain-containing protein</fullName>
    </recommendedName>
</protein>
<reference evidence="6" key="1">
    <citation type="submission" date="2023-06" db="EMBL/GenBank/DDBJ databases">
        <title>Genome-scale phylogeny and comparative genomics of the fungal order Sordariales.</title>
        <authorList>
            <consortium name="Lawrence Berkeley National Laboratory"/>
            <person name="Hensen N."/>
            <person name="Bonometti L."/>
            <person name="Westerberg I."/>
            <person name="Brannstrom I.O."/>
            <person name="Guillou S."/>
            <person name="Cros-Aarteil S."/>
            <person name="Calhoun S."/>
            <person name="Haridas S."/>
            <person name="Kuo A."/>
            <person name="Mondo S."/>
            <person name="Pangilinan J."/>
            <person name="Riley R."/>
            <person name="LaButti K."/>
            <person name="Andreopoulos B."/>
            <person name="Lipzen A."/>
            <person name="Chen C."/>
            <person name="Yanf M."/>
            <person name="Daum C."/>
            <person name="Ng V."/>
            <person name="Clum A."/>
            <person name="Steindorff A."/>
            <person name="Ohm R."/>
            <person name="Martin F."/>
            <person name="Silar P."/>
            <person name="Natvig D."/>
            <person name="Lalanne C."/>
            <person name="Gautier V."/>
            <person name="Ament-velasquez S.L."/>
            <person name="Kruys A."/>
            <person name="Hutchinson M.I."/>
            <person name="Powell A.J."/>
            <person name="Barry K."/>
            <person name="Miller A.N."/>
            <person name="Grigoriev I.V."/>
            <person name="Debuchy R."/>
            <person name="Gladieux P."/>
            <person name="Thoren M.H."/>
            <person name="Johannesson H."/>
        </authorList>
    </citation>
    <scope>NUCLEOTIDE SEQUENCE</scope>
    <source>
        <strain evidence="6">SMH3391-2</strain>
    </source>
</reference>
<dbReference type="SUPFAM" id="SSF57959">
    <property type="entry name" value="Leucine zipper domain"/>
    <property type="match status" value="1"/>
</dbReference>
<evidence type="ECO:0000256" key="1">
    <source>
        <dbReference type="ARBA" id="ARBA00004123"/>
    </source>
</evidence>
<feature type="domain" description="BZIP" evidence="5">
    <location>
        <begin position="53"/>
        <end position="67"/>
    </location>
</feature>
<dbReference type="GO" id="GO:0001228">
    <property type="term" value="F:DNA-binding transcription activator activity, RNA polymerase II-specific"/>
    <property type="evidence" value="ECO:0007669"/>
    <property type="project" value="TreeGrafter"/>
</dbReference>
<dbReference type="Gene3D" id="1.20.5.170">
    <property type="match status" value="1"/>
</dbReference>
<feature type="compositionally biased region" description="Polar residues" evidence="4">
    <location>
        <begin position="213"/>
        <end position="222"/>
    </location>
</feature>
<dbReference type="GO" id="GO:0000976">
    <property type="term" value="F:transcription cis-regulatory region binding"/>
    <property type="evidence" value="ECO:0007669"/>
    <property type="project" value="InterPro"/>
</dbReference>
<dbReference type="PROSITE" id="PS00036">
    <property type="entry name" value="BZIP_BASIC"/>
    <property type="match status" value="1"/>
</dbReference>
<gene>
    <name evidence="6" type="ORF">B0T17DRAFT_494281</name>
</gene>
<dbReference type="Proteomes" id="UP001174934">
    <property type="component" value="Unassembled WGS sequence"/>
</dbReference>
<dbReference type="AlphaFoldDB" id="A0AA40C1N4"/>
<evidence type="ECO:0000313" key="6">
    <source>
        <dbReference type="EMBL" id="KAK0621484.1"/>
    </source>
</evidence>
<dbReference type="PANTHER" id="PTHR40621">
    <property type="entry name" value="TRANSCRIPTION FACTOR KAPC-RELATED"/>
    <property type="match status" value="1"/>
</dbReference>
<keyword evidence="2" id="KW-0539">Nucleus</keyword>
<feature type="coiled-coil region" evidence="3">
    <location>
        <begin position="72"/>
        <end position="99"/>
    </location>
</feature>